<dbReference type="OrthoDB" id="10597576at2759"/>
<evidence type="ECO:0000313" key="3">
    <source>
        <dbReference type="Proteomes" id="UP000270094"/>
    </source>
</evidence>
<keyword evidence="3" id="KW-1185">Reference proteome</keyword>
<evidence type="ECO:0000256" key="1">
    <source>
        <dbReference type="SAM" id="MobiDB-lite"/>
    </source>
</evidence>
<organism evidence="2 3">
    <name type="scientific">Strongylus vulgaris</name>
    <name type="common">Blood worm</name>
    <dbReference type="NCBI Taxonomy" id="40348"/>
    <lineage>
        <taxon>Eukaryota</taxon>
        <taxon>Metazoa</taxon>
        <taxon>Ecdysozoa</taxon>
        <taxon>Nematoda</taxon>
        <taxon>Chromadorea</taxon>
        <taxon>Rhabditida</taxon>
        <taxon>Rhabditina</taxon>
        <taxon>Rhabditomorpha</taxon>
        <taxon>Strongyloidea</taxon>
        <taxon>Strongylidae</taxon>
        <taxon>Strongylus</taxon>
    </lineage>
</organism>
<dbReference type="EMBL" id="UYYB01110269">
    <property type="protein sequence ID" value="VDM80836.1"/>
    <property type="molecule type" value="Genomic_DNA"/>
</dbReference>
<protein>
    <submittedName>
        <fullName evidence="2">Uncharacterized protein</fullName>
    </submittedName>
</protein>
<dbReference type="Proteomes" id="UP000270094">
    <property type="component" value="Unassembled WGS sequence"/>
</dbReference>
<gene>
    <name evidence="2" type="ORF">SVUK_LOCUS15834</name>
</gene>
<feature type="region of interest" description="Disordered" evidence="1">
    <location>
        <begin position="86"/>
        <end position="105"/>
    </location>
</feature>
<feature type="compositionally biased region" description="Polar residues" evidence="1">
    <location>
        <begin position="86"/>
        <end position="98"/>
    </location>
</feature>
<dbReference type="AlphaFoldDB" id="A0A3P7JBW4"/>
<reference evidence="2 3" key="1">
    <citation type="submission" date="2018-11" db="EMBL/GenBank/DDBJ databases">
        <authorList>
            <consortium name="Pathogen Informatics"/>
        </authorList>
    </citation>
    <scope>NUCLEOTIDE SEQUENCE [LARGE SCALE GENOMIC DNA]</scope>
</reference>
<evidence type="ECO:0000313" key="2">
    <source>
        <dbReference type="EMBL" id="VDM80836.1"/>
    </source>
</evidence>
<proteinExistence type="predicted"/>
<sequence>MTVDETCSPIFVGVPDEDLLQPTSNTSIQMKPAIQMKPVLSKSPTQPISANTPDEADHVVTDQRIPAIDEPDYTEPLATVNHSIQSEYTQSTQPQPISVNLPDESDDLQPVRELIQERIQGAPTLVSLKSKIYIHELSKNT</sequence>
<accession>A0A3P7JBW4</accession>
<name>A0A3P7JBW4_STRVU</name>